<protein>
    <submittedName>
        <fullName evidence="1">Uncharacterized protein</fullName>
    </submittedName>
</protein>
<dbReference type="AlphaFoldDB" id="A0A8E6BCV2"/>
<reference evidence="1" key="1">
    <citation type="submission" date="2021-05" db="EMBL/GenBank/DDBJ databases">
        <title>Complete genome sequence of the cellulolytic planctomycete Telmatocola sphagniphila SP2T and characterization of the first cellulase from planctomycetes.</title>
        <authorList>
            <person name="Rakitin A.L."/>
            <person name="Beletsky A.V."/>
            <person name="Naumoff D.G."/>
            <person name="Kulichevskaya I.S."/>
            <person name="Mardanov A.V."/>
            <person name="Ravin N.V."/>
            <person name="Dedysh S.N."/>
        </authorList>
    </citation>
    <scope>NUCLEOTIDE SEQUENCE</scope>
    <source>
        <strain evidence="1">SP2T</strain>
    </source>
</reference>
<evidence type="ECO:0000313" key="1">
    <source>
        <dbReference type="EMBL" id="QVL34565.1"/>
    </source>
</evidence>
<proteinExistence type="predicted"/>
<accession>A0A8E6BCV2</accession>
<dbReference type="RefSeq" id="WP_213499673.1">
    <property type="nucleotide sequence ID" value="NZ_CP074694.1"/>
</dbReference>
<name>A0A8E6BCV2_9BACT</name>
<dbReference type="KEGG" id="tsph:KIH39_11850"/>
<keyword evidence="2" id="KW-1185">Reference proteome</keyword>
<sequence>MNERRIFFARKKLEAAVDVCVVEDTSVSWEEFITISLWVSWVLDAGAK</sequence>
<dbReference type="Proteomes" id="UP000676194">
    <property type="component" value="Chromosome"/>
</dbReference>
<gene>
    <name evidence="1" type="ORF">KIH39_11850</name>
</gene>
<organism evidence="1 2">
    <name type="scientific">Telmatocola sphagniphila</name>
    <dbReference type="NCBI Taxonomy" id="1123043"/>
    <lineage>
        <taxon>Bacteria</taxon>
        <taxon>Pseudomonadati</taxon>
        <taxon>Planctomycetota</taxon>
        <taxon>Planctomycetia</taxon>
        <taxon>Gemmatales</taxon>
        <taxon>Gemmataceae</taxon>
    </lineage>
</organism>
<evidence type="ECO:0000313" key="2">
    <source>
        <dbReference type="Proteomes" id="UP000676194"/>
    </source>
</evidence>
<dbReference type="EMBL" id="CP074694">
    <property type="protein sequence ID" value="QVL34565.1"/>
    <property type="molecule type" value="Genomic_DNA"/>
</dbReference>